<feature type="domain" description="Cathepsin propeptide inhibitor" evidence="4">
    <location>
        <begin position="24"/>
        <end position="79"/>
    </location>
</feature>
<dbReference type="RefSeq" id="XP_068368138.1">
    <property type="nucleotide sequence ID" value="XM_068514473.1"/>
</dbReference>
<dbReference type="InterPro" id="IPR039417">
    <property type="entry name" value="Peptidase_C1A_papain-like"/>
</dbReference>
<feature type="domain" description="Peptidase C1A papain C-terminal" evidence="3">
    <location>
        <begin position="113"/>
        <end position="328"/>
    </location>
</feature>
<evidence type="ECO:0000313" key="5">
    <source>
        <dbReference type="EMBL" id="OHT15002.1"/>
    </source>
</evidence>
<dbReference type="SUPFAM" id="SSF54001">
    <property type="entry name" value="Cysteine proteinases"/>
    <property type="match status" value="1"/>
</dbReference>
<dbReference type="GO" id="GO:0006508">
    <property type="term" value="P:proteolysis"/>
    <property type="evidence" value="ECO:0007669"/>
    <property type="project" value="InterPro"/>
</dbReference>
<proteinExistence type="inferred from homology"/>
<keyword evidence="6" id="KW-1185">Reference proteome</keyword>
<gene>
    <name evidence="5" type="ORF">TRFO_42763</name>
</gene>
<dbReference type="GeneID" id="94849177"/>
<dbReference type="InterPro" id="IPR013128">
    <property type="entry name" value="Peptidase_C1A"/>
</dbReference>
<accession>A0A1J4KV36</accession>
<dbReference type="InterPro" id="IPR000169">
    <property type="entry name" value="Pept_cys_AS"/>
</dbReference>
<comment type="similarity">
    <text evidence="1">Belongs to the peptidase C1 family.</text>
</comment>
<dbReference type="PROSITE" id="PS00640">
    <property type="entry name" value="THIOL_PROTEASE_ASN"/>
    <property type="match status" value="1"/>
</dbReference>
<dbReference type="PROSITE" id="PS00139">
    <property type="entry name" value="THIOL_PROTEASE_CYS"/>
    <property type="match status" value="1"/>
</dbReference>
<name>A0A1J4KV36_9EUKA</name>
<evidence type="ECO:0000259" key="4">
    <source>
        <dbReference type="SMART" id="SM00848"/>
    </source>
</evidence>
<dbReference type="InterPro" id="IPR000668">
    <property type="entry name" value="Peptidase_C1A_C"/>
</dbReference>
<comment type="caution">
    <text evidence="5">The sequence shown here is derived from an EMBL/GenBank/DDBJ whole genome shotgun (WGS) entry which is preliminary data.</text>
</comment>
<dbReference type="Pfam" id="PF08246">
    <property type="entry name" value="Inhibitor_I29"/>
    <property type="match status" value="1"/>
</dbReference>
<dbReference type="FunFam" id="3.90.70.10:FF:000039">
    <property type="entry name" value="Cysteine proteinase 2, putative"/>
    <property type="match status" value="1"/>
</dbReference>
<dbReference type="PANTHER" id="PTHR12411">
    <property type="entry name" value="CYSTEINE PROTEASE FAMILY C1-RELATED"/>
    <property type="match status" value="1"/>
</dbReference>
<protein>
    <submittedName>
        <fullName evidence="5">Cathepsin L-like proteinase</fullName>
    </submittedName>
</protein>
<dbReference type="VEuPathDB" id="TrichDB:TRFO_42763"/>
<dbReference type="EMBL" id="MLAK01000284">
    <property type="protein sequence ID" value="OHT15002.1"/>
    <property type="molecule type" value="Genomic_DNA"/>
</dbReference>
<dbReference type="SMART" id="SM00645">
    <property type="entry name" value="Pept_C1"/>
    <property type="match status" value="1"/>
</dbReference>
<dbReference type="InterPro" id="IPR025661">
    <property type="entry name" value="Pept_asp_AS"/>
</dbReference>
<evidence type="ECO:0000259" key="3">
    <source>
        <dbReference type="SMART" id="SM00645"/>
    </source>
</evidence>
<evidence type="ECO:0000256" key="1">
    <source>
        <dbReference type="ARBA" id="ARBA00008455"/>
    </source>
</evidence>
<dbReference type="OrthoDB" id="10253408at2759"/>
<dbReference type="AlphaFoldDB" id="A0A1J4KV36"/>
<dbReference type="InterPro" id="IPR013201">
    <property type="entry name" value="Prot_inhib_I29"/>
</dbReference>
<dbReference type="SMART" id="SM00848">
    <property type="entry name" value="Inhibitor_I29"/>
    <property type="match status" value="1"/>
</dbReference>
<dbReference type="GO" id="GO:0008234">
    <property type="term" value="F:cysteine-type peptidase activity"/>
    <property type="evidence" value="ECO:0007669"/>
    <property type="project" value="InterPro"/>
</dbReference>
<dbReference type="CDD" id="cd02248">
    <property type="entry name" value="Peptidase_C1A"/>
    <property type="match status" value="1"/>
</dbReference>
<dbReference type="Gene3D" id="3.90.70.10">
    <property type="entry name" value="Cysteine proteinases"/>
    <property type="match status" value="1"/>
</dbReference>
<sequence>MIIFLLAPIASCALQYSAHEERGFIQWMRANNRLYSGDEYFLRLGIYLTRMRRIQEFNKAQNSFKMSPNHLTCLTHAEYKSLLGAKIDTAGMVKNGENIHRNRPTLIGKNVEIPESVDWREKGILNNVKDQGSCGSCWTFSAIMTMESVYALKSGVLFNCSEQNLLECDPASYGCEGGFPFRAVLYVMKTQNGMMALEEDYPYTGIEGPCEFNSKRGVGKITGYASVEVGDENDLKEKVAQYGPASVCIDAEMDSFREYSSGIYIEVSCSTSFLDHAVGCVGYGAEDGTDYWIIRNSWGPSWGEKGYMRMIRNHSNMCGVASQAIVALA</sequence>
<dbReference type="InterPro" id="IPR038765">
    <property type="entry name" value="Papain-like_cys_pep_sf"/>
</dbReference>
<evidence type="ECO:0000256" key="2">
    <source>
        <dbReference type="ARBA" id="ARBA00023157"/>
    </source>
</evidence>
<organism evidence="5 6">
    <name type="scientific">Tritrichomonas foetus</name>
    <dbReference type="NCBI Taxonomy" id="1144522"/>
    <lineage>
        <taxon>Eukaryota</taxon>
        <taxon>Metamonada</taxon>
        <taxon>Parabasalia</taxon>
        <taxon>Tritrichomonadida</taxon>
        <taxon>Tritrichomonadidae</taxon>
        <taxon>Tritrichomonas</taxon>
    </lineage>
</organism>
<reference evidence="5" key="1">
    <citation type="submission" date="2016-10" db="EMBL/GenBank/DDBJ databases">
        <authorList>
            <person name="Benchimol M."/>
            <person name="Almeida L.G."/>
            <person name="Vasconcelos A.T."/>
            <person name="Perreira-Neves A."/>
            <person name="Rosa I.A."/>
            <person name="Tasca T."/>
            <person name="Bogo M.R."/>
            <person name="de Souza W."/>
        </authorList>
    </citation>
    <scope>NUCLEOTIDE SEQUENCE [LARGE SCALE GENOMIC DNA]</scope>
    <source>
        <strain evidence="5">K</strain>
    </source>
</reference>
<dbReference type="PRINTS" id="PR00705">
    <property type="entry name" value="PAPAIN"/>
</dbReference>
<dbReference type="Proteomes" id="UP000179807">
    <property type="component" value="Unassembled WGS sequence"/>
</dbReference>
<keyword evidence="2" id="KW-1015">Disulfide bond</keyword>
<evidence type="ECO:0000313" key="6">
    <source>
        <dbReference type="Proteomes" id="UP000179807"/>
    </source>
</evidence>
<dbReference type="Pfam" id="PF00112">
    <property type="entry name" value="Peptidase_C1"/>
    <property type="match status" value="1"/>
</dbReference>